<reference evidence="2" key="1">
    <citation type="journal article" date="2014" name="Cell">
        <title>The Architecture of a Scrambled Genome Reveals Massive Levels of Genomic Rearrangement during Development.</title>
        <authorList>
            <person name="Chen X."/>
            <person name="Bracht J.R."/>
            <person name="Goldman A.D."/>
            <person name="Dolzhenko E."/>
            <person name="Clay D.M."/>
            <person name="Swart E.C."/>
            <person name="Perlman D.H."/>
            <person name="Doak T.G."/>
            <person name="Stuart A."/>
            <person name="Amemiya C.T."/>
            <person name="Sebra R.P."/>
            <person name="Landweber L.F."/>
        </authorList>
    </citation>
    <scope>NUCLEOTIDE SEQUENCE [LARGE SCALE GENOMIC DNA]</scope>
    <source>
        <strain evidence="2">JRB310</strain>
    </source>
</reference>
<keyword evidence="2" id="KW-1185">Reference proteome</keyword>
<sequence length="233" mass="26506">MRLMQFLQSPGLLINNNSHSRQQHQGKSSLSREERSVWRCLRLGGSSALKHLPWVIAIPERGDQAMSTEWHRRLPIGQQGGIQLFHELGRGVLGHRGIVMSRQLMLDQELRKTCTLFDGLASGGALVLPVAMDKWSVYQSDPLDRLRWPGRFVKSAYTSTSADYEGQLDFLQHELQIYSKAIRNSFRDFLQNTELFLLSSSQFSSQGLNWISQGAIGKGLYKPPWPTKEVKRV</sequence>
<accession>A0A073HZ38</accession>
<gene>
    <name evidence="1" type="ORF">OXYTRIMIC_716</name>
</gene>
<dbReference type="EMBL" id="ARYC01019178">
    <property type="protein sequence ID" value="KEJ82471.1"/>
    <property type="molecule type" value="Genomic_DNA"/>
</dbReference>
<protein>
    <submittedName>
        <fullName evidence="1">Uncharacterized protein</fullName>
    </submittedName>
</protein>
<organism evidence="1 2">
    <name type="scientific">Oxytricha trifallax</name>
    <dbReference type="NCBI Taxonomy" id="1172189"/>
    <lineage>
        <taxon>Eukaryota</taxon>
        <taxon>Sar</taxon>
        <taxon>Alveolata</taxon>
        <taxon>Ciliophora</taxon>
        <taxon>Intramacronucleata</taxon>
        <taxon>Spirotrichea</taxon>
        <taxon>Stichotrichia</taxon>
        <taxon>Sporadotrichida</taxon>
        <taxon>Oxytrichidae</taxon>
        <taxon>Oxytrichinae</taxon>
        <taxon>Oxytricha</taxon>
    </lineage>
</organism>
<dbReference type="Proteomes" id="UP000053232">
    <property type="component" value="Unassembled WGS sequence"/>
</dbReference>
<proteinExistence type="predicted"/>
<dbReference type="AlphaFoldDB" id="A0A073HZ38"/>
<evidence type="ECO:0000313" key="2">
    <source>
        <dbReference type="Proteomes" id="UP000053232"/>
    </source>
</evidence>
<comment type="caution">
    <text evidence="1">The sequence shown here is derived from an EMBL/GenBank/DDBJ whole genome shotgun (WGS) entry which is preliminary data.</text>
</comment>
<name>A0A073HZ38_9SPIT</name>
<evidence type="ECO:0000313" key="1">
    <source>
        <dbReference type="EMBL" id="KEJ82471.1"/>
    </source>
</evidence>